<organism evidence="1 2">
    <name type="scientific">Anoxybacillus flavithermus</name>
    <dbReference type="NCBI Taxonomy" id="33934"/>
    <lineage>
        <taxon>Bacteria</taxon>
        <taxon>Bacillati</taxon>
        <taxon>Bacillota</taxon>
        <taxon>Bacilli</taxon>
        <taxon>Bacillales</taxon>
        <taxon>Anoxybacillaceae</taxon>
        <taxon>Anoxybacillus</taxon>
    </lineage>
</organism>
<evidence type="ECO:0000313" key="2">
    <source>
        <dbReference type="Proteomes" id="UP000078336"/>
    </source>
</evidence>
<dbReference type="Proteomes" id="UP000078336">
    <property type="component" value="Unassembled WGS sequence"/>
</dbReference>
<sequence length="145" mass="16448">MEKVKITPEQAEAIEKWKGMANNKQILHAFIGNGKEYGWLDELECLKSLSFDEMALVLCGWYEIATEKERRKWAAIGRRVGEFKKGDIVRVVDKGDSNLQVGEIGELGNSCGNAFKVNDRLKTVKGGNFELICPVEHRFDLKEDE</sequence>
<reference evidence="1 2" key="1">
    <citation type="submission" date="2016-03" db="EMBL/GenBank/DDBJ databases">
        <title>Spore heat resistance.</title>
        <authorList>
            <person name="Boekhorst J."/>
            <person name="Berendsen E.M."/>
            <person name="Wells-Bennik M.H."/>
            <person name="Kuipers O.P."/>
        </authorList>
    </citation>
    <scope>NUCLEOTIDE SEQUENCE [LARGE SCALE GENOMIC DNA]</scope>
    <source>
        <strain evidence="1 2">AF16</strain>
    </source>
</reference>
<dbReference type="EMBL" id="LUCQ01000174">
    <property type="protein sequence ID" value="OAO76278.1"/>
    <property type="molecule type" value="Genomic_DNA"/>
</dbReference>
<dbReference type="OrthoDB" id="2879580at2"/>
<protein>
    <submittedName>
        <fullName evidence="1">Uncharacterized protein</fullName>
    </submittedName>
</protein>
<evidence type="ECO:0000313" key="1">
    <source>
        <dbReference type="EMBL" id="OAO76278.1"/>
    </source>
</evidence>
<gene>
    <name evidence="1" type="ORF">TAF16_2753</name>
</gene>
<name>A0A178T3X2_9BACL</name>
<proteinExistence type="predicted"/>
<comment type="caution">
    <text evidence="1">The sequence shown here is derived from an EMBL/GenBank/DDBJ whole genome shotgun (WGS) entry which is preliminary data.</text>
</comment>
<keyword evidence="2" id="KW-1185">Reference proteome</keyword>
<dbReference type="RefSeq" id="WP_064214563.1">
    <property type="nucleotide sequence ID" value="NZ_LUCQ01000174.1"/>
</dbReference>
<dbReference type="PATRIC" id="fig|33934.7.peg.2668"/>
<dbReference type="AlphaFoldDB" id="A0A178T3X2"/>
<accession>A0A178T3X2</accession>